<dbReference type="KEGG" id="mya:MORIYA_0996"/>
<gene>
    <name evidence="1" type="ORF">MORIYA_0996</name>
</gene>
<name>A0A330LK79_9GAMM</name>
<evidence type="ECO:0000313" key="2">
    <source>
        <dbReference type="Proteomes" id="UP000250163"/>
    </source>
</evidence>
<keyword evidence="2" id="KW-1185">Reference proteome</keyword>
<dbReference type="Proteomes" id="UP000250163">
    <property type="component" value="Chromosome MORIYA"/>
</dbReference>
<reference evidence="2" key="1">
    <citation type="submission" date="2018-05" db="EMBL/GenBank/DDBJ databases">
        <authorList>
            <person name="Cea G.-C."/>
            <person name="William W."/>
        </authorList>
    </citation>
    <scope>NUCLEOTIDE SEQUENCE [LARGE SCALE GENOMIC DNA]</scope>
    <source>
        <strain evidence="2">DB21MT 5</strain>
    </source>
</reference>
<dbReference type="AlphaFoldDB" id="A0A330LK79"/>
<dbReference type="RefSeq" id="WP_112713103.1">
    <property type="nucleotide sequence ID" value="NZ_LS483250.1"/>
</dbReference>
<dbReference type="EMBL" id="LS483250">
    <property type="protein sequence ID" value="SQD77474.1"/>
    <property type="molecule type" value="Genomic_DNA"/>
</dbReference>
<protein>
    <submittedName>
        <fullName evidence="1">Uncharacterized protein</fullName>
    </submittedName>
</protein>
<sequence length="220" mass="24644">MSFDHYPKIDIPFDVRYTCLFCGEPSNSDVNIPFSADDIHNAPHDPLSVPACTECTSVVKTARCQSIYQYRNAVKAALTRKYQKALSIGSNWTEQELQESEFEGAAFEGFKRSAWMMYTMTKDRVNYSGWPLCVDGIPLAADDEAGGFTFDGTDFVSVEHAIEHYIKTFHLDAILLPELVKALGKDKFGYAVRVSRLYLSITGAERMQIIADIVEAQTEA</sequence>
<accession>A0A330LK79</accession>
<proteinExistence type="predicted"/>
<organism evidence="1 2">
    <name type="scientific">Moritella yayanosii</name>
    <dbReference type="NCBI Taxonomy" id="69539"/>
    <lineage>
        <taxon>Bacteria</taxon>
        <taxon>Pseudomonadati</taxon>
        <taxon>Pseudomonadota</taxon>
        <taxon>Gammaproteobacteria</taxon>
        <taxon>Alteromonadales</taxon>
        <taxon>Moritellaceae</taxon>
        <taxon>Moritella</taxon>
    </lineage>
</organism>
<evidence type="ECO:0000313" key="1">
    <source>
        <dbReference type="EMBL" id="SQD77474.1"/>
    </source>
</evidence>
<dbReference type="OrthoDB" id="5888461at2"/>